<gene>
    <name evidence="1" type="ORF">CAY53_11115</name>
</gene>
<evidence type="ECO:0000313" key="1">
    <source>
        <dbReference type="EMBL" id="AVD71953.1"/>
    </source>
</evidence>
<name>A0A2L1GQJ3_9BACT</name>
<dbReference type="AlphaFoldDB" id="A0A2L1GQJ3"/>
<keyword evidence="2" id="KW-1185">Reference proteome</keyword>
<sequence length="280" mass="29959">MPKSQTTRDGGRQPLFTLELCMRAFFLLPSSLFCSFTLLALVAAPVPSAAGVLERAQAEQILQDTHSAMNYTGVAVEADFRKPENIVAAALWGAYDAKAGLQFAREQRREKGLPPGPDIILGVNGKKLGPEAVQSPDEAPARFQGLPQAQLFDEPPNKGSGSRTPYNVFVSREAAELAALRYTGHTLPADAVPRGILAAGVLAREEGYFFVVDGIGDNGREAVLDSITPKGEGYVLSGTLRDYFGDEGGGSKKTSFTLELAPGDAPGTWKRLSWTETDSK</sequence>
<dbReference type="EMBL" id="CP021255">
    <property type="protein sequence ID" value="AVD71953.1"/>
    <property type="molecule type" value="Genomic_DNA"/>
</dbReference>
<reference evidence="1 2" key="1">
    <citation type="journal article" date="2018" name="MBio">
        <title>Insights into the evolution of host association through the isolation and characterization of a novel human periodontal pathobiont, Desulfobulbus oralis.</title>
        <authorList>
            <person name="Cross K.L."/>
            <person name="Chirania P."/>
            <person name="Xiong W."/>
            <person name="Beall C.J."/>
            <person name="Elkins J.G."/>
            <person name="Giannone R.J."/>
            <person name="Griffen A.L."/>
            <person name="Guss A.M."/>
            <person name="Hettich R.L."/>
            <person name="Joshi S.S."/>
            <person name="Mokrzan E.M."/>
            <person name="Martin R.K."/>
            <person name="Zhulin I.B."/>
            <person name="Leys E.J."/>
            <person name="Podar M."/>
        </authorList>
    </citation>
    <scope>NUCLEOTIDE SEQUENCE [LARGE SCALE GENOMIC DNA]</scope>
    <source>
        <strain evidence="1 2">ORNL</strain>
    </source>
</reference>
<accession>A0A2L1GQJ3</accession>
<proteinExistence type="predicted"/>
<dbReference type="Proteomes" id="UP000239867">
    <property type="component" value="Chromosome"/>
</dbReference>
<protein>
    <submittedName>
        <fullName evidence="1">Uncharacterized protein</fullName>
    </submittedName>
</protein>
<dbReference type="KEGG" id="deo:CAY53_11115"/>
<organism evidence="1 2">
    <name type="scientific">Desulfobulbus oralis</name>
    <dbReference type="NCBI Taxonomy" id="1986146"/>
    <lineage>
        <taxon>Bacteria</taxon>
        <taxon>Pseudomonadati</taxon>
        <taxon>Thermodesulfobacteriota</taxon>
        <taxon>Desulfobulbia</taxon>
        <taxon>Desulfobulbales</taxon>
        <taxon>Desulfobulbaceae</taxon>
        <taxon>Desulfobulbus</taxon>
    </lineage>
</organism>
<evidence type="ECO:0000313" key="2">
    <source>
        <dbReference type="Proteomes" id="UP000239867"/>
    </source>
</evidence>